<dbReference type="Pfam" id="PF01380">
    <property type="entry name" value="SIS"/>
    <property type="match status" value="1"/>
</dbReference>
<name>A0A7W7TVZ3_9ACTN</name>
<dbReference type="RefSeq" id="WP_246532359.1">
    <property type="nucleotide sequence ID" value="NZ_JACHJY010000002.1"/>
</dbReference>
<protein>
    <submittedName>
        <fullName evidence="3">Fructoselysine-6-P-deglycase FrlB-like protein</fullName>
    </submittedName>
</protein>
<dbReference type="InterPro" id="IPR001347">
    <property type="entry name" value="SIS_dom"/>
</dbReference>
<accession>A0A7W7TVZ3</accession>
<dbReference type="GO" id="GO:0097367">
    <property type="term" value="F:carbohydrate derivative binding"/>
    <property type="evidence" value="ECO:0007669"/>
    <property type="project" value="InterPro"/>
</dbReference>
<reference evidence="3 4" key="1">
    <citation type="submission" date="2020-08" db="EMBL/GenBank/DDBJ databases">
        <title>Genomic Encyclopedia of Type Strains, Phase III (KMG-III): the genomes of soil and plant-associated and newly described type strains.</title>
        <authorList>
            <person name="Whitman W."/>
        </authorList>
    </citation>
    <scope>NUCLEOTIDE SEQUENCE [LARGE SCALE GENOMIC DNA]</scope>
    <source>
        <strain evidence="3 4">SFB5A</strain>
    </source>
</reference>
<dbReference type="CDD" id="cd05009">
    <property type="entry name" value="SIS_GlmS_GlmD_2"/>
    <property type="match status" value="1"/>
</dbReference>
<keyword evidence="1" id="KW-0677">Repeat</keyword>
<feature type="domain" description="SIS" evidence="2">
    <location>
        <begin position="32"/>
        <end position="164"/>
    </location>
</feature>
<dbReference type="SUPFAM" id="SSF53697">
    <property type="entry name" value="SIS domain"/>
    <property type="match status" value="1"/>
</dbReference>
<organism evidence="3 4">
    <name type="scientific">Streptomyces nymphaeiformis</name>
    <dbReference type="NCBI Taxonomy" id="2663842"/>
    <lineage>
        <taxon>Bacteria</taxon>
        <taxon>Bacillati</taxon>
        <taxon>Actinomycetota</taxon>
        <taxon>Actinomycetes</taxon>
        <taxon>Kitasatosporales</taxon>
        <taxon>Streptomycetaceae</taxon>
        <taxon>Streptomyces</taxon>
    </lineage>
</organism>
<evidence type="ECO:0000259" key="2">
    <source>
        <dbReference type="PROSITE" id="PS51464"/>
    </source>
</evidence>
<dbReference type="InterPro" id="IPR046348">
    <property type="entry name" value="SIS_dom_sf"/>
</dbReference>
<comment type="caution">
    <text evidence="3">The sequence shown here is derived from an EMBL/GenBank/DDBJ whole genome shotgun (WGS) entry which is preliminary data.</text>
</comment>
<dbReference type="GO" id="GO:1901135">
    <property type="term" value="P:carbohydrate derivative metabolic process"/>
    <property type="evidence" value="ECO:0007669"/>
    <property type="project" value="InterPro"/>
</dbReference>
<evidence type="ECO:0000313" key="4">
    <source>
        <dbReference type="Proteomes" id="UP000582643"/>
    </source>
</evidence>
<dbReference type="InterPro" id="IPR035466">
    <property type="entry name" value="GlmS/AgaS_SIS"/>
</dbReference>
<evidence type="ECO:0000313" key="3">
    <source>
        <dbReference type="EMBL" id="MBB4980377.1"/>
    </source>
</evidence>
<dbReference type="CDD" id="cd05008">
    <property type="entry name" value="SIS_GlmS_GlmD_1"/>
    <property type="match status" value="1"/>
</dbReference>
<dbReference type="InterPro" id="IPR035490">
    <property type="entry name" value="GlmS/FrlB_SIS"/>
</dbReference>
<keyword evidence="4" id="KW-1185">Reference proteome</keyword>
<gene>
    <name evidence="3" type="ORF">GGE06_001285</name>
</gene>
<sequence>MSTRMTSTHVGAEIAGQPDCWRRAAETADRDAALLPARGERVAVVGCGTSYFIARAYAALRESLGAGETDAFPASDATPLGRGYDRIVALTRSGITTEVVDLLARAAGRVPTLVVTGVPDSPAGRLADRIVDLGFADERSVVQTRFATTALQLLRAGLGVDLGPAIADAELVLYEQLPAAWERRGQFTFLGTGWTVGLADEAALKLREVARAWTESYAAMEYRHGPISISDRSSLVCCIGPEPSGLRDEVDSTGALFAADAIDPVAALVRVQRLAVALADRRGLNPDRPRHISRSVILAGAFRPTASDAARILRS</sequence>
<dbReference type="PANTHER" id="PTHR10937">
    <property type="entry name" value="GLUCOSAMINE--FRUCTOSE-6-PHOSPHATE AMINOTRANSFERASE, ISOMERIZING"/>
    <property type="match status" value="1"/>
</dbReference>
<proteinExistence type="predicted"/>
<dbReference type="Proteomes" id="UP000582643">
    <property type="component" value="Unassembled WGS sequence"/>
</dbReference>
<dbReference type="PROSITE" id="PS51464">
    <property type="entry name" value="SIS"/>
    <property type="match status" value="1"/>
</dbReference>
<dbReference type="EMBL" id="JACHJY010000002">
    <property type="protein sequence ID" value="MBB4980377.1"/>
    <property type="molecule type" value="Genomic_DNA"/>
</dbReference>
<dbReference type="Gene3D" id="3.40.50.10490">
    <property type="entry name" value="Glucose-6-phosphate isomerase like protein, domain 1"/>
    <property type="match status" value="3"/>
</dbReference>
<evidence type="ECO:0000256" key="1">
    <source>
        <dbReference type="ARBA" id="ARBA00022737"/>
    </source>
</evidence>
<dbReference type="AlphaFoldDB" id="A0A7W7TVZ3"/>